<dbReference type="PANTHER" id="PTHR43179">
    <property type="entry name" value="RHAMNOSYLTRANSFERASE WBBL"/>
    <property type="match status" value="1"/>
</dbReference>
<dbReference type="Gene3D" id="3.90.550.10">
    <property type="entry name" value="Spore Coat Polysaccharide Biosynthesis Protein SpsA, Chain A"/>
    <property type="match status" value="1"/>
</dbReference>
<evidence type="ECO:0000313" key="2">
    <source>
        <dbReference type="EMBL" id="PMP78125.1"/>
    </source>
</evidence>
<protein>
    <submittedName>
        <fullName evidence="2">Glycosyltransferase family 2 protein</fullName>
    </submittedName>
</protein>
<dbReference type="PANTHER" id="PTHR43179:SF7">
    <property type="entry name" value="RHAMNOSYLTRANSFERASE WBBL"/>
    <property type="match status" value="1"/>
</dbReference>
<name>A0A2J6X2K6_9CHLR</name>
<dbReference type="EMBL" id="PNIQ01000762">
    <property type="protein sequence ID" value="PMP78125.1"/>
    <property type="molecule type" value="Genomic_DNA"/>
</dbReference>
<dbReference type="SUPFAM" id="SSF53448">
    <property type="entry name" value="Nucleotide-diphospho-sugar transferases"/>
    <property type="match status" value="1"/>
</dbReference>
<dbReference type="Pfam" id="PF00535">
    <property type="entry name" value="Glycos_transf_2"/>
    <property type="match status" value="1"/>
</dbReference>
<accession>A0A2J6X2K6</accession>
<feature type="domain" description="Glycosyltransferase 2-like" evidence="1">
    <location>
        <begin position="4"/>
        <end position="145"/>
    </location>
</feature>
<dbReference type="Proteomes" id="UP000243376">
    <property type="component" value="Unassembled WGS sequence"/>
</dbReference>
<evidence type="ECO:0000259" key="1">
    <source>
        <dbReference type="Pfam" id="PF00535"/>
    </source>
</evidence>
<dbReference type="CDD" id="cd04186">
    <property type="entry name" value="GT_2_like_c"/>
    <property type="match status" value="1"/>
</dbReference>
<dbReference type="InterPro" id="IPR001173">
    <property type="entry name" value="Glyco_trans_2-like"/>
</dbReference>
<dbReference type="InterPro" id="IPR029044">
    <property type="entry name" value="Nucleotide-diphossugar_trans"/>
</dbReference>
<comment type="caution">
    <text evidence="2">The sequence shown here is derived from an EMBL/GenBank/DDBJ whole genome shotgun (WGS) entry which is preliminary data.</text>
</comment>
<sequence length="334" mass="38408">MLAIIIVSWNVKELLRRCLQAVYASLATTHLGAEIIVVDNKSDDNTPTMVRREFPDVHLIEAGANLGFAAGNNLALRMLLSRPDGGPEFVLLLNPDTEPVADAIPRLVAFLQTYPAAIAVGPQLRYSDHHVQSSRRRFPTPLTMIWESTPWERLWPSNPWVRFYHCADRPDDRVQRVGWLVGAALLVRTAAIRKAGLLDERFFMYSEEVEWQWRLQQGSAIAPPPNRSQLEHVEVSSQIWYLPDAVIIHHEGKSSEQVLVGRHRHFQQSRLQLARMWYGWSIATLLHRLICAGYQYELIVETLKLTLGHRPELRRQRIETYRQVLLALTQTDTY</sequence>
<gene>
    <name evidence="2" type="ORF">C0184_11375</name>
</gene>
<dbReference type="GO" id="GO:0016740">
    <property type="term" value="F:transferase activity"/>
    <property type="evidence" value="ECO:0007669"/>
    <property type="project" value="UniProtKB-KW"/>
</dbReference>
<keyword evidence="2" id="KW-0808">Transferase</keyword>
<reference evidence="2 3" key="1">
    <citation type="submission" date="2018-01" db="EMBL/GenBank/DDBJ databases">
        <title>Metagenomic assembled genomes from two thermal pools in the Uzon Caldera, Kamchatka, Russia.</title>
        <authorList>
            <person name="Wilkins L."/>
            <person name="Ettinger C."/>
        </authorList>
    </citation>
    <scope>NUCLEOTIDE SEQUENCE [LARGE SCALE GENOMIC DNA]</scope>
    <source>
        <strain evidence="2">ZAV-02</strain>
    </source>
</reference>
<dbReference type="AlphaFoldDB" id="A0A2J6X2K6"/>
<organism evidence="2 3">
    <name type="scientific">Chloroflexus aggregans</name>
    <dbReference type="NCBI Taxonomy" id="152260"/>
    <lineage>
        <taxon>Bacteria</taxon>
        <taxon>Bacillati</taxon>
        <taxon>Chloroflexota</taxon>
        <taxon>Chloroflexia</taxon>
        <taxon>Chloroflexales</taxon>
        <taxon>Chloroflexineae</taxon>
        <taxon>Chloroflexaceae</taxon>
        <taxon>Chloroflexus</taxon>
    </lineage>
</organism>
<proteinExistence type="predicted"/>
<evidence type="ECO:0000313" key="3">
    <source>
        <dbReference type="Proteomes" id="UP000243376"/>
    </source>
</evidence>